<dbReference type="RefSeq" id="WP_039083576.1">
    <property type="nucleotide sequence ID" value="NZ_JPXS01000015.1"/>
</dbReference>
<evidence type="ECO:0000313" key="1">
    <source>
        <dbReference type="EMBL" id="KGQ33199.1"/>
    </source>
</evidence>
<dbReference type="InterPro" id="IPR025127">
    <property type="entry name" value="DUF4054"/>
</dbReference>
<organism evidence="1 2">
    <name type="scientific">Gallibacterium anatis</name>
    <dbReference type="NCBI Taxonomy" id="750"/>
    <lineage>
        <taxon>Bacteria</taxon>
        <taxon>Pseudomonadati</taxon>
        <taxon>Pseudomonadota</taxon>
        <taxon>Gammaproteobacteria</taxon>
        <taxon>Pasteurellales</taxon>
        <taxon>Pasteurellaceae</taxon>
        <taxon>Gallibacterium</taxon>
    </lineage>
</organism>
<accession>A0A0A2Y733</accession>
<reference evidence="1 2" key="1">
    <citation type="submission" date="2014-08" db="EMBL/GenBank/DDBJ databases">
        <title>Chaperone-usher fimbriae in a diverse selection of Gallibacterium genomes.</title>
        <authorList>
            <person name="Kudirkiene E."/>
            <person name="Bager R.J."/>
            <person name="Johnson T.J."/>
            <person name="Bojesen A.M."/>
        </authorList>
    </citation>
    <scope>NUCLEOTIDE SEQUENCE [LARGE SCALE GENOMIC DNA]</scope>
    <source>
        <strain evidence="1 2">20558/3kl.</strain>
    </source>
</reference>
<gene>
    <name evidence="1" type="ORF">JP32_03070</name>
</gene>
<dbReference type="Pfam" id="PF13262">
    <property type="entry name" value="DUF4054"/>
    <property type="match status" value="1"/>
</dbReference>
<evidence type="ECO:0000313" key="2">
    <source>
        <dbReference type="Proteomes" id="UP000030526"/>
    </source>
</evidence>
<proteinExistence type="predicted"/>
<sequence>MEIATFKKMFSVFEQSDDETISLWADVANTFLKESWALSGKTFEHAHLLLTAHLLHLATKVNSGSENGTTGVVASASQGSVSVSFSTPQTSNGWQYWLSTSPYGLQLWALLKQLSAGGFYIGGLPERKAVKKVGGVWL</sequence>
<dbReference type="Proteomes" id="UP000030526">
    <property type="component" value="Unassembled WGS sequence"/>
</dbReference>
<comment type="caution">
    <text evidence="1">The sequence shown here is derived from an EMBL/GenBank/DDBJ whole genome shotgun (WGS) entry which is preliminary data.</text>
</comment>
<name>A0A0A2Y733_9PAST</name>
<dbReference type="AlphaFoldDB" id="A0A0A2Y733"/>
<dbReference type="EMBL" id="JPXS01000015">
    <property type="protein sequence ID" value="KGQ33199.1"/>
    <property type="molecule type" value="Genomic_DNA"/>
</dbReference>
<evidence type="ECO:0008006" key="3">
    <source>
        <dbReference type="Google" id="ProtNLM"/>
    </source>
</evidence>
<protein>
    <recommendedName>
        <fullName evidence="3">DUF4054 domain-containing protein</fullName>
    </recommendedName>
</protein>